<accession>A0A7U9KWI2</accession>
<reference evidence="3 4" key="1">
    <citation type="submission" date="2018-11" db="EMBL/GenBank/DDBJ databases">
        <title>Whole genome sequence of Streptomyces chrestomyceticus NBRC 13444(T).</title>
        <authorList>
            <person name="Komaki H."/>
            <person name="Tamura T."/>
        </authorList>
    </citation>
    <scope>NUCLEOTIDE SEQUENCE [LARGE SCALE GENOMIC DNA]</scope>
    <source>
        <strain evidence="3 4">NBRC 13444</strain>
    </source>
</reference>
<gene>
    <name evidence="3" type="ORF">OEIGOIKO_03843</name>
</gene>
<evidence type="ECO:0000313" key="4">
    <source>
        <dbReference type="Proteomes" id="UP000287830"/>
    </source>
</evidence>
<dbReference type="Proteomes" id="UP000287830">
    <property type="component" value="Unassembled WGS sequence"/>
</dbReference>
<feature type="transmembrane region" description="Helical" evidence="2">
    <location>
        <begin position="219"/>
        <end position="241"/>
    </location>
</feature>
<evidence type="ECO:0000256" key="2">
    <source>
        <dbReference type="SAM" id="Phobius"/>
    </source>
</evidence>
<keyword evidence="2" id="KW-0472">Membrane</keyword>
<comment type="caution">
    <text evidence="3">The sequence shown here is derived from an EMBL/GenBank/DDBJ whole genome shotgun (WGS) entry which is preliminary data.</text>
</comment>
<dbReference type="AlphaFoldDB" id="A0A7U9KWI2"/>
<sequence>MKGGWFGRRGRSTGPGGPEGSVSARAPWHVDAAVAARYAEAALTEPEAWSLEKHVEGCSRCAATVSAAVRATVPAGAVLENVRGSVLEKVRGTVLDEVQGTVLDAVGGTPLGEARGMLLPGGAEGAGPRPSSAPLPHRLVRMLWSAGPALRGSWLIALLVVCAGAAVLGYGAGFAGARPLLLALAPVLPVAGVAFSYGPRADPMYEIGAASPSGGLRLLLTRSAAVLGVSLPLLTAVSALLPGTPGLPAAPAWLLPGLALTLGALALGSYVRCRTAAGVVAAGWASAVLLPVIAAQPGGGGGAGTFPVTALAEQLARYLSGGAAQSAWAAAAVLGAGLVLVRRDRLEKL</sequence>
<organism evidence="3 4">
    <name type="scientific">Streptomyces chrestomyceticus JCM 4735</name>
    <dbReference type="NCBI Taxonomy" id="1306181"/>
    <lineage>
        <taxon>Bacteria</taxon>
        <taxon>Bacillati</taxon>
        <taxon>Actinomycetota</taxon>
        <taxon>Actinomycetes</taxon>
        <taxon>Kitasatosporales</taxon>
        <taxon>Streptomycetaceae</taxon>
        <taxon>Streptomyces</taxon>
    </lineage>
</organism>
<name>A0A7U9KWI2_9ACTN</name>
<evidence type="ECO:0008006" key="5">
    <source>
        <dbReference type="Google" id="ProtNLM"/>
    </source>
</evidence>
<keyword evidence="2" id="KW-1133">Transmembrane helix</keyword>
<proteinExistence type="predicted"/>
<feature type="region of interest" description="Disordered" evidence="1">
    <location>
        <begin position="1"/>
        <end position="24"/>
    </location>
</feature>
<feature type="transmembrane region" description="Helical" evidence="2">
    <location>
        <begin position="318"/>
        <end position="341"/>
    </location>
</feature>
<evidence type="ECO:0000256" key="1">
    <source>
        <dbReference type="SAM" id="MobiDB-lite"/>
    </source>
</evidence>
<feature type="transmembrane region" description="Helical" evidence="2">
    <location>
        <begin position="180"/>
        <end position="198"/>
    </location>
</feature>
<feature type="transmembrane region" description="Helical" evidence="2">
    <location>
        <begin position="253"/>
        <end position="271"/>
    </location>
</feature>
<feature type="transmembrane region" description="Helical" evidence="2">
    <location>
        <begin position="278"/>
        <end position="298"/>
    </location>
</feature>
<feature type="transmembrane region" description="Helical" evidence="2">
    <location>
        <begin position="152"/>
        <end position="174"/>
    </location>
</feature>
<protein>
    <recommendedName>
        <fullName evidence="5">Integral membrane protein</fullName>
    </recommendedName>
</protein>
<feature type="compositionally biased region" description="Gly residues" evidence="1">
    <location>
        <begin position="1"/>
        <end position="19"/>
    </location>
</feature>
<evidence type="ECO:0000313" key="3">
    <source>
        <dbReference type="EMBL" id="GCD36088.1"/>
    </source>
</evidence>
<dbReference type="EMBL" id="BHZC01000001">
    <property type="protein sequence ID" value="GCD36088.1"/>
    <property type="molecule type" value="Genomic_DNA"/>
</dbReference>
<keyword evidence="2" id="KW-0812">Transmembrane</keyword>